<dbReference type="AlphaFoldDB" id="A0A1G9LY80"/>
<feature type="compositionally biased region" description="Pro residues" evidence="1">
    <location>
        <begin position="51"/>
        <end position="71"/>
    </location>
</feature>
<accession>A0A1G9LY80</accession>
<dbReference type="InterPro" id="IPR042001">
    <property type="entry name" value="Sortase_F"/>
</dbReference>
<keyword evidence="3" id="KW-1185">Reference proteome</keyword>
<dbReference type="CDD" id="cd05829">
    <property type="entry name" value="Sortase_F"/>
    <property type="match status" value="1"/>
</dbReference>
<feature type="compositionally biased region" description="Low complexity" evidence="1">
    <location>
        <begin position="72"/>
        <end position="89"/>
    </location>
</feature>
<evidence type="ECO:0008006" key="4">
    <source>
        <dbReference type="Google" id="ProtNLM"/>
    </source>
</evidence>
<proteinExistence type="predicted"/>
<dbReference type="Gene3D" id="2.40.260.10">
    <property type="entry name" value="Sortase"/>
    <property type="match status" value="1"/>
</dbReference>
<protein>
    <recommendedName>
        <fullName evidence="4">Sortase family protein</fullName>
    </recommendedName>
</protein>
<evidence type="ECO:0000313" key="3">
    <source>
        <dbReference type="Proteomes" id="UP000199475"/>
    </source>
</evidence>
<dbReference type="Proteomes" id="UP000199475">
    <property type="component" value="Unassembled WGS sequence"/>
</dbReference>
<evidence type="ECO:0000256" key="1">
    <source>
        <dbReference type="SAM" id="MobiDB-lite"/>
    </source>
</evidence>
<feature type="region of interest" description="Disordered" evidence="1">
    <location>
        <begin position="1"/>
        <end position="92"/>
    </location>
</feature>
<name>A0A1G9LY80_9ACTN</name>
<reference evidence="2 3" key="1">
    <citation type="submission" date="2016-10" db="EMBL/GenBank/DDBJ databases">
        <authorList>
            <person name="de Groot N.N."/>
        </authorList>
    </citation>
    <scope>NUCLEOTIDE SEQUENCE [LARGE SCALE GENOMIC DNA]</scope>
    <source>
        <strain evidence="2 3">CGMCC 1.9159</strain>
    </source>
</reference>
<gene>
    <name evidence="2" type="ORF">SAMN04488242_2399</name>
</gene>
<dbReference type="InterPro" id="IPR023365">
    <property type="entry name" value="Sortase_dom-sf"/>
</dbReference>
<dbReference type="EMBL" id="FNGP01000004">
    <property type="protein sequence ID" value="SDL66824.1"/>
    <property type="molecule type" value="Genomic_DNA"/>
</dbReference>
<organism evidence="2 3">
    <name type="scientific">Tessaracoccus oleiagri</name>
    <dbReference type="NCBI Taxonomy" id="686624"/>
    <lineage>
        <taxon>Bacteria</taxon>
        <taxon>Bacillati</taxon>
        <taxon>Actinomycetota</taxon>
        <taxon>Actinomycetes</taxon>
        <taxon>Propionibacteriales</taxon>
        <taxon>Propionibacteriaceae</taxon>
        <taxon>Tessaracoccus</taxon>
    </lineage>
</organism>
<sequence length="251" mass="26453">MGAVAWWPRGTPDAAEPLPVSTGSVTSSPSPTTDPTPSRTGPVTVASPTPSASPAPLPTPVGRYSPPPSPSATPATTQPAAGTGVAGQQCATPASSFVPTRYTIERLGVHERVIAMPTTGSGQVPSPPKNDRRSAGWWSDGPRPGAGKGKAVMTIHTYRPSLRPALGNELYRGGRSALRPGDIIKLHGSGGQVACYRFTEAPKIWVRDYDPSSRLMVDPNGAPSLVIVICWDFNGRTGDWDSRVMFQFEQV</sequence>
<feature type="compositionally biased region" description="Low complexity" evidence="1">
    <location>
        <begin position="19"/>
        <end position="50"/>
    </location>
</feature>
<dbReference type="STRING" id="686624.SAMN04488242_2399"/>
<feature type="region of interest" description="Disordered" evidence="1">
    <location>
        <begin position="117"/>
        <end position="149"/>
    </location>
</feature>
<evidence type="ECO:0000313" key="2">
    <source>
        <dbReference type="EMBL" id="SDL66824.1"/>
    </source>
</evidence>